<feature type="region of interest" description="Disordered" evidence="1">
    <location>
        <begin position="1"/>
        <end position="51"/>
    </location>
</feature>
<feature type="compositionally biased region" description="Basic and acidic residues" evidence="1">
    <location>
        <begin position="24"/>
        <end position="35"/>
    </location>
</feature>
<dbReference type="EMBL" id="FNXE01000004">
    <property type="protein sequence ID" value="SEH61954.1"/>
    <property type="molecule type" value="Genomic_DNA"/>
</dbReference>
<accession>A0A1H6JI62</accession>
<evidence type="ECO:0000256" key="1">
    <source>
        <dbReference type="SAM" id="MobiDB-lite"/>
    </source>
</evidence>
<gene>
    <name evidence="2" type="ORF">SAMN02927937_00521</name>
</gene>
<dbReference type="Proteomes" id="UP000199634">
    <property type="component" value="Unassembled WGS sequence"/>
</dbReference>
<protein>
    <submittedName>
        <fullName evidence="2">Uncharacterized protein</fullName>
    </submittedName>
</protein>
<evidence type="ECO:0000313" key="3">
    <source>
        <dbReference type="Proteomes" id="UP000199634"/>
    </source>
</evidence>
<dbReference type="AlphaFoldDB" id="A0A1H6JI62"/>
<evidence type="ECO:0000313" key="2">
    <source>
        <dbReference type="EMBL" id="SEH61954.1"/>
    </source>
</evidence>
<keyword evidence="3" id="KW-1185">Reference proteome</keyword>
<proteinExistence type="predicted"/>
<name>A0A1H6JI62_9FLAO</name>
<sequence length="51" mass="6170">MGRRNETNRLNHKKKVDQKKKKIKDSESARKEKLKQIQKKFNKQNSTETDQ</sequence>
<feature type="compositionally biased region" description="Basic residues" evidence="1">
    <location>
        <begin position="10"/>
        <end position="23"/>
    </location>
</feature>
<organism evidence="2 3">
    <name type="scientific">Paenimyroides marinum</name>
    <dbReference type="NCBI Taxonomy" id="1159016"/>
    <lineage>
        <taxon>Bacteria</taxon>
        <taxon>Pseudomonadati</taxon>
        <taxon>Bacteroidota</taxon>
        <taxon>Flavobacteriia</taxon>
        <taxon>Flavobacteriales</taxon>
        <taxon>Flavobacteriaceae</taxon>
        <taxon>Paenimyroides</taxon>
    </lineage>
</organism>
<dbReference type="STRING" id="1159016.SAMN02927937_00521"/>
<reference evidence="2 3" key="1">
    <citation type="submission" date="2016-10" db="EMBL/GenBank/DDBJ databases">
        <authorList>
            <person name="de Groot N.N."/>
        </authorList>
    </citation>
    <scope>NUCLEOTIDE SEQUENCE [LARGE SCALE GENOMIC DNA]</scope>
    <source>
        <strain evidence="2 3">CGMCC 1.10825</strain>
    </source>
</reference>